<comment type="caution">
    <text evidence="1">The sequence shown here is derived from an EMBL/GenBank/DDBJ whole genome shotgun (WGS) entry which is preliminary data.</text>
</comment>
<organism evidence="1 2">
    <name type="scientific">Hevea brasiliensis</name>
    <name type="common">Para rubber tree</name>
    <name type="synonym">Siphonia brasiliensis</name>
    <dbReference type="NCBI Taxonomy" id="3981"/>
    <lineage>
        <taxon>Eukaryota</taxon>
        <taxon>Viridiplantae</taxon>
        <taxon>Streptophyta</taxon>
        <taxon>Embryophyta</taxon>
        <taxon>Tracheophyta</taxon>
        <taxon>Spermatophyta</taxon>
        <taxon>Magnoliopsida</taxon>
        <taxon>eudicotyledons</taxon>
        <taxon>Gunneridae</taxon>
        <taxon>Pentapetalae</taxon>
        <taxon>rosids</taxon>
        <taxon>fabids</taxon>
        <taxon>Malpighiales</taxon>
        <taxon>Euphorbiaceae</taxon>
        <taxon>Crotonoideae</taxon>
        <taxon>Micrandreae</taxon>
        <taxon>Hevea</taxon>
    </lineage>
</organism>
<dbReference type="Pfam" id="PF04641">
    <property type="entry name" value="Rtf2"/>
    <property type="match status" value="1"/>
</dbReference>
<keyword evidence="2" id="KW-1185">Reference proteome</keyword>
<gene>
    <name evidence="1" type="ORF">P3X46_035272</name>
</gene>
<evidence type="ECO:0000313" key="1">
    <source>
        <dbReference type="EMBL" id="KAJ9131184.1"/>
    </source>
</evidence>
<protein>
    <submittedName>
        <fullName evidence="1">Uncharacterized protein</fullName>
    </submittedName>
</protein>
<reference evidence="1 2" key="1">
    <citation type="journal article" date="2023" name="Plant Biotechnol. J.">
        <title>Chromosome-level wild Hevea brasiliensis genome provides new tools for genomic-assisted breeding and valuable loci to elevate rubber yield.</title>
        <authorList>
            <person name="Cheng H."/>
            <person name="Song X."/>
            <person name="Hu Y."/>
            <person name="Wu T."/>
            <person name="Yang Q."/>
            <person name="An Z."/>
            <person name="Feng S."/>
            <person name="Deng Z."/>
            <person name="Wu W."/>
            <person name="Zeng X."/>
            <person name="Tu M."/>
            <person name="Wang X."/>
            <person name="Huang H."/>
        </authorList>
    </citation>
    <scope>NUCLEOTIDE SEQUENCE [LARGE SCALE GENOMIC DNA]</scope>
    <source>
        <strain evidence="1">MT/VB/25A 57/8</strain>
    </source>
</reference>
<evidence type="ECO:0000313" key="2">
    <source>
        <dbReference type="Proteomes" id="UP001174677"/>
    </source>
</evidence>
<accession>A0ABQ9KBN6</accession>
<name>A0ABQ9KBN6_HEVBR</name>
<proteinExistence type="predicted"/>
<dbReference type="PANTHER" id="PTHR12775:SF2">
    <property type="entry name" value="REPLICATION TERMINATION FACTOR 2"/>
    <property type="match status" value="1"/>
</dbReference>
<dbReference type="PANTHER" id="PTHR12775">
    <property type="entry name" value="PROTEIN C20ORF43 HOMOLOG"/>
    <property type="match status" value="1"/>
</dbReference>
<dbReference type="Proteomes" id="UP001174677">
    <property type="component" value="Unassembled WGS sequence"/>
</dbReference>
<sequence length="208" mass="23458">MAQLRPLQQAPRVALHYYRLGNLFNEEALVQALIGKKLPKEFRYIKGLKQWFHCPLTRLEFHGKYKFCEFQSDKIVINGSEEELAILRDKREEGRSKVKDEKPKKVKNGEVGINGEDSVGLDSQCLTGKRHGIVDAKVVEKVVGRVETNGKIENVKGVTNDGTVKWFKAADLSPANSNNEAYASIFTSSKKSDFKEIHLLGTLPLCRN</sequence>
<dbReference type="InterPro" id="IPR006735">
    <property type="entry name" value="Rtf2"/>
</dbReference>
<dbReference type="EMBL" id="JARPOI010000027">
    <property type="protein sequence ID" value="KAJ9131184.1"/>
    <property type="molecule type" value="Genomic_DNA"/>
</dbReference>